<evidence type="ECO:0000256" key="9">
    <source>
        <dbReference type="PROSITE-ProRule" id="PRU00175"/>
    </source>
</evidence>
<dbReference type="Pfam" id="PF00097">
    <property type="entry name" value="zf-C3HC4"/>
    <property type="match status" value="1"/>
</dbReference>
<dbReference type="GO" id="GO:0005634">
    <property type="term" value="C:nucleus"/>
    <property type="evidence" value="ECO:0007669"/>
    <property type="project" value="UniProtKB-SubCell"/>
</dbReference>
<dbReference type="InterPro" id="IPR052256">
    <property type="entry name" value="E3_ubiquitin-ligase_CHFR"/>
</dbReference>
<evidence type="ECO:0000313" key="13">
    <source>
        <dbReference type="Proteomes" id="UP000054477"/>
    </source>
</evidence>
<evidence type="ECO:0000256" key="3">
    <source>
        <dbReference type="ARBA" id="ARBA00022723"/>
    </source>
</evidence>
<dbReference type="InterPro" id="IPR001841">
    <property type="entry name" value="Znf_RING"/>
</dbReference>
<accession>A0A0C9XEK8</accession>
<keyword evidence="5" id="KW-0833">Ubl conjugation pathway</keyword>
<dbReference type="InterPro" id="IPR040909">
    <property type="entry name" value="CHFR_Znf-CRD"/>
</dbReference>
<evidence type="ECO:0000256" key="10">
    <source>
        <dbReference type="SAM" id="MobiDB-lite"/>
    </source>
</evidence>
<dbReference type="SUPFAM" id="SSF57850">
    <property type="entry name" value="RING/U-box"/>
    <property type="match status" value="1"/>
</dbReference>
<reference evidence="13" key="2">
    <citation type="submission" date="2015-01" db="EMBL/GenBank/DDBJ databases">
        <title>Evolutionary Origins and Diversification of the Mycorrhizal Mutualists.</title>
        <authorList>
            <consortium name="DOE Joint Genome Institute"/>
            <consortium name="Mycorrhizal Genomics Consortium"/>
            <person name="Kohler A."/>
            <person name="Kuo A."/>
            <person name="Nagy L.G."/>
            <person name="Floudas D."/>
            <person name="Copeland A."/>
            <person name="Barry K.W."/>
            <person name="Cichocki N."/>
            <person name="Veneault-Fourrey C."/>
            <person name="LaButti K."/>
            <person name="Lindquist E.A."/>
            <person name="Lipzen A."/>
            <person name="Lundell T."/>
            <person name="Morin E."/>
            <person name="Murat C."/>
            <person name="Riley R."/>
            <person name="Ohm R."/>
            <person name="Sun H."/>
            <person name="Tunlid A."/>
            <person name="Henrissat B."/>
            <person name="Grigoriev I.V."/>
            <person name="Hibbett D.S."/>
            <person name="Martin F."/>
        </authorList>
    </citation>
    <scope>NUCLEOTIDE SEQUENCE [LARGE SCALE GENOMIC DNA]</scope>
    <source>
        <strain evidence="13">LaAM-08-1</strain>
    </source>
</reference>
<dbReference type="GO" id="GO:0016567">
    <property type="term" value="P:protein ubiquitination"/>
    <property type="evidence" value="ECO:0007669"/>
    <property type="project" value="TreeGrafter"/>
</dbReference>
<protein>
    <recommendedName>
        <fullName evidence="11">RING-type domain-containing protein</fullName>
    </recommendedName>
</protein>
<keyword evidence="3" id="KW-0479">Metal-binding</keyword>
<dbReference type="GO" id="GO:0004842">
    <property type="term" value="F:ubiquitin-protein transferase activity"/>
    <property type="evidence" value="ECO:0007669"/>
    <property type="project" value="TreeGrafter"/>
</dbReference>
<reference evidence="12 13" key="1">
    <citation type="submission" date="2014-04" db="EMBL/GenBank/DDBJ databases">
        <authorList>
            <consortium name="DOE Joint Genome Institute"/>
            <person name="Kuo A."/>
            <person name="Kohler A."/>
            <person name="Nagy L.G."/>
            <person name="Floudas D."/>
            <person name="Copeland A."/>
            <person name="Barry K.W."/>
            <person name="Cichocki N."/>
            <person name="Veneault-Fourrey C."/>
            <person name="LaButti K."/>
            <person name="Lindquist E.A."/>
            <person name="Lipzen A."/>
            <person name="Lundell T."/>
            <person name="Morin E."/>
            <person name="Murat C."/>
            <person name="Sun H."/>
            <person name="Tunlid A."/>
            <person name="Henrissat B."/>
            <person name="Grigoriev I.V."/>
            <person name="Hibbett D.S."/>
            <person name="Martin F."/>
            <person name="Nordberg H.P."/>
            <person name="Cantor M.N."/>
            <person name="Hua S.X."/>
        </authorList>
    </citation>
    <scope>NUCLEOTIDE SEQUENCE [LARGE SCALE GENOMIC DNA]</scope>
    <source>
        <strain evidence="12 13">LaAM-08-1</strain>
    </source>
</reference>
<evidence type="ECO:0000256" key="4">
    <source>
        <dbReference type="ARBA" id="ARBA00022771"/>
    </source>
</evidence>
<keyword evidence="7" id="KW-0539">Nucleus</keyword>
<dbReference type="STRING" id="1095629.A0A0C9XEK8"/>
<evidence type="ECO:0000256" key="2">
    <source>
        <dbReference type="ARBA" id="ARBA00022679"/>
    </source>
</evidence>
<dbReference type="OrthoDB" id="1305878at2759"/>
<evidence type="ECO:0000259" key="11">
    <source>
        <dbReference type="PROSITE" id="PS50089"/>
    </source>
</evidence>
<evidence type="ECO:0000256" key="1">
    <source>
        <dbReference type="ARBA" id="ARBA00004123"/>
    </source>
</evidence>
<dbReference type="EMBL" id="KN838581">
    <property type="protein sequence ID" value="KIK03341.1"/>
    <property type="molecule type" value="Genomic_DNA"/>
</dbReference>
<dbReference type="PANTHER" id="PTHR16079:SF4">
    <property type="entry name" value="E3 UBIQUITIN-PROTEIN LIGASE CHFR"/>
    <property type="match status" value="1"/>
</dbReference>
<dbReference type="Pfam" id="PF17979">
    <property type="entry name" value="zf-CRD"/>
    <property type="match status" value="1"/>
</dbReference>
<dbReference type="PANTHER" id="PTHR16079">
    <property type="entry name" value="UBIQUITIN LIGASE PROTEIN CHFR"/>
    <property type="match status" value="1"/>
</dbReference>
<dbReference type="GO" id="GO:0006511">
    <property type="term" value="P:ubiquitin-dependent protein catabolic process"/>
    <property type="evidence" value="ECO:0007669"/>
    <property type="project" value="TreeGrafter"/>
</dbReference>
<dbReference type="HOGENOM" id="CLU_015200_0_0_1"/>
<evidence type="ECO:0000256" key="7">
    <source>
        <dbReference type="ARBA" id="ARBA00023242"/>
    </source>
</evidence>
<keyword evidence="4 9" id="KW-0863">Zinc-finger</keyword>
<dbReference type="InterPro" id="IPR018957">
    <property type="entry name" value="Znf_C3HC4_RING-type"/>
</dbReference>
<evidence type="ECO:0000256" key="6">
    <source>
        <dbReference type="ARBA" id="ARBA00022833"/>
    </source>
</evidence>
<keyword evidence="13" id="KW-1185">Reference proteome</keyword>
<dbReference type="Gene3D" id="3.30.40.10">
    <property type="entry name" value="Zinc/RING finger domain, C3HC4 (zinc finger)"/>
    <property type="match status" value="1"/>
</dbReference>
<dbReference type="PROSITE" id="PS50089">
    <property type="entry name" value="ZF_RING_2"/>
    <property type="match status" value="1"/>
</dbReference>
<evidence type="ECO:0000313" key="12">
    <source>
        <dbReference type="EMBL" id="KIK03341.1"/>
    </source>
</evidence>
<name>A0A0C9XEK8_9AGAR</name>
<organism evidence="12 13">
    <name type="scientific">Laccaria amethystina LaAM-08-1</name>
    <dbReference type="NCBI Taxonomy" id="1095629"/>
    <lineage>
        <taxon>Eukaryota</taxon>
        <taxon>Fungi</taxon>
        <taxon>Dikarya</taxon>
        <taxon>Basidiomycota</taxon>
        <taxon>Agaricomycotina</taxon>
        <taxon>Agaricomycetes</taxon>
        <taxon>Agaricomycetidae</taxon>
        <taxon>Agaricales</taxon>
        <taxon>Agaricineae</taxon>
        <taxon>Hydnangiaceae</taxon>
        <taxon>Laccaria</taxon>
    </lineage>
</organism>
<evidence type="ECO:0000256" key="8">
    <source>
        <dbReference type="ARBA" id="ARBA00023306"/>
    </source>
</evidence>
<dbReference type="InterPro" id="IPR013083">
    <property type="entry name" value="Znf_RING/FYVE/PHD"/>
</dbReference>
<dbReference type="AlphaFoldDB" id="A0A0C9XEK8"/>
<dbReference type="Proteomes" id="UP000054477">
    <property type="component" value="Unassembled WGS sequence"/>
</dbReference>
<proteinExistence type="predicted"/>
<sequence>MSENDLPHLSEVLKPLDVAHSQPRGSATFTTLKRRASPSFEDVADISRKRLKEAGAPEIDRTDITDLSSFPDELAQDLQCGCCSELVYRPVLVMPCQHFFCGSCCVLWIRNGGTNCPACRGQSTIVSPFRALQTVVDTLLRLAPHKARTEREREQADELYKVGQSLRLPAPREASPEPNINQSTDFAHPCPHCLPGNPYGYRCPQPIPDPNIDAEHAWQLDDGLPPGHAHCGNCENLLAVRAPVTTRCDMCQVSFCGIGIQGRCLAAPIISQHPHGLSAVSDLIQSADVYECFDGNTVEVDIMLDYLNSQRLTPRHIYREIVTHIQSQPGGFQPLIELDLFSDIHGVAAGADTAVEGTRNRICRLCATEVLLWGLKEWWIRERQKGFLEETVTNRKDCKDGSSCTRQKDLAHAREFNHIFGYPESEPPAPNPQAVLEPPETESNEVPASLEAEMIRNNEPPPSTNYSTPDPDFATILDYHAPPPHSMEVGDVFL</sequence>
<keyword evidence="2" id="KW-0808">Transferase</keyword>
<evidence type="ECO:0000256" key="5">
    <source>
        <dbReference type="ARBA" id="ARBA00022786"/>
    </source>
</evidence>
<comment type="subcellular location">
    <subcellularLocation>
        <location evidence="1">Nucleus</location>
    </subcellularLocation>
</comment>
<feature type="region of interest" description="Disordered" evidence="10">
    <location>
        <begin position="420"/>
        <end position="473"/>
    </location>
</feature>
<keyword evidence="6" id="KW-0862">Zinc</keyword>
<gene>
    <name evidence="12" type="ORF">K443DRAFT_676825</name>
</gene>
<dbReference type="GO" id="GO:0008270">
    <property type="term" value="F:zinc ion binding"/>
    <property type="evidence" value="ECO:0007669"/>
    <property type="project" value="UniProtKB-KW"/>
</dbReference>
<feature type="domain" description="RING-type" evidence="11">
    <location>
        <begin position="80"/>
        <end position="120"/>
    </location>
</feature>
<keyword evidence="8" id="KW-0131">Cell cycle</keyword>